<feature type="compositionally biased region" description="Basic and acidic residues" evidence="16">
    <location>
        <begin position="715"/>
        <end position="729"/>
    </location>
</feature>
<dbReference type="PANTHER" id="PTHR43655">
    <property type="entry name" value="ATP-DEPENDENT PROTEASE"/>
    <property type="match status" value="1"/>
</dbReference>
<evidence type="ECO:0000256" key="3">
    <source>
        <dbReference type="ARBA" id="ARBA00010044"/>
    </source>
</evidence>
<dbReference type="Gene3D" id="3.40.50.300">
    <property type="entry name" value="P-loop containing nucleotide triphosphate hydrolases"/>
    <property type="match status" value="1"/>
</dbReference>
<keyword evidence="11" id="KW-0067">ATP-binding</keyword>
<dbReference type="GO" id="GO:0004176">
    <property type="term" value="F:ATP-dependent peptidase activity"/>
    <property type="evidence" value="ECO:0007669"/>
    <property type="project" value="InterPro"/>
</dbReference>
<dbReference type="GO" id="GO:0005745">
    <property type="term" value="C:m-AAA complex"/>
    <property type="evidence" value="ECO:0007669"/>
    <property type="project" value="TreeGrafter"/>
</dbReference>
<dbReference type="FunFam" id="1.10.8.60:FF:000019">
    <property type="entry name" value="AFG3-like AAA ATPase 2"/>
    <property type="match status" value="1"/>
</dbReference>
<dbReference type="InterPro" id="IPR041569">
    <property type="entry name" value="AAA_lid_3"/>
</dbReference>
<feature type="domain" description="AAA+ ATPase" evidence="17">
    <location>
        <begin position="288"/>
        <end position="428"/>
    </location>
</feature>
<dbReference type="InterPro" id="IPR011546">
    <property type="entry name" value="Pept_M41_FtsH_extracell"/>
</dbReference>
<dbReference type="GO" id="GO:0034982">
    <property type="term" value="P:mitochondrial protein processing"/>
    <property type="evidence" value="ECO:0007669"/>
    <property type="project" value="TreeGrafter"/>
</dbReference>
<evidence type="ECO:0000256" key="6">
    <source>
        <dbReference type="ARBA" id="ARBA00022692"/>
    </source>
</evidence>
<evidence type="ECO:0000313" key="18">
    <source>
        <dbReference type="EMBL" id="CEM34822.1"/>
    </source>
</evidence>
<name>A0A0G4GVI2_9ALVE</name>
<evidence type="ECO:0000259" key="17">
    <source>
        <dbReference type="SMART" id="SM00382"/>
    </source>
</evidence>
<dbReference type="Pfam" id="PF00004">
    <property type="entry name" value="AAA"/>
    <property type="match status" value="1"/>
</dbReference>
<evidence type="ECO:0000256" key="1">
    <source>
        <dbReference type="ARBA" id="ARBA00001947"/>
    </source>
</evidence>
<dbReference type="PhylomeDB" id="A0A0G4GVI2"/>
<keyword evidence="9" id="KW-0378">Hydrolase</keyword>
<dbReference type="Pfam" id="PF06480">
    <property type="entry name" value="FtsH_ext"/>
    <property type="match status" value="1"/>
</dbReference>
<dbReference type="Pfam" id="PF17862">
    <property type="entry name" value="AAA_lid_3"/>
    <property type="match status" value="1"/>
</dbReference>
<evidence type="ECO:0000256" key="13">
    <source>
        <dbReference type="ARBA" id="ARBA00023049"/>
    </source>
</evidence>
<dbReference type="HAMAP" id="MF_01458">
    <property type="entry name" value="FtsH"/>
    <property type="match status" value="1"/>
</dbReference>
<feature type="region of interest" description="Disordered" evidence="16">
    <location>
        <begin position="62"/>
        <end position="89"/>
    </location>
</feature>
<dbReference type="Pfam" id="PF01434">
    <property type="entry name" value="Peptidase_M41"/>
    <property type="match status" value="1"/>
</dbReference>
<dbReference type="InterPro" id="IPR003960">
    <property type="entry name" value="ATPase_AAA_CS"/>
</dbReference>
<comment type="similarity">
    <text evidence="3">In the C-terminal section; belongs to the peptidase M41 family.</text>
</comment>
<feature type="compositionally biased region" description="Basic and acidic residues" evidence="16">
    <location>
        <begin position="62"/>
        <end position="79"/>
    </location>
</feature>
<comment type="similarity">
    <text evidence="4">In the N-terminal section; belongs to the AAA ATPase family.</text>
</comment>
<dbReference type="CDD" id="cd19501">
    <property type="entry name" value="RecA-like_FtsH"/>
    <property type="match status" value="1"/>
</dbReference>
<dbReference type="VEuPathDB" id="CryptoDB:Cvel_23545"/>
<evidence type="ECO:0000256" key="11">
    <source>
        <dbReference type="ARBA" id="ARBA00022840"/>
    </source>
</evidence>
<dbReference type="PANTHER" id="PTHR43655:SF2">
    <property type="entry name" value="AFG3 LIKE MATRIX AAA PEPTIDASE SUBUNIT 2, ISOFORM A"/>
    <property type="match status" value="1"/>
</dbReference>
<dbReference type="InterPro" id="IPR037219">
    <property type="entry name" value="Peptidase_M41-like"/>
</dbReference>
<dbReference type="InterPro" id="IPR003593">
    <property type="entry name" value="AAA+_ATPase"/>
</dbReference>
<sequence length="753" mass="82104">MSRALSHRGFHTASWPVLQQGSLSSLVSRLRDSVGAHRFEDQRLLWSSLLFSKPPKGFEKFHDTHKVGGDAKENKEGGDKPPSGPHGGMSMQTLILGGLGLLYLFSLTGGGISLSNEITFQEFLTDFLARGWVEKVEVVNRSFARVTVRNDSPKAGHRYWFEIASPESFEYRMEAAQASLGIPQSDFIPVKYTSEVSLVDELRMYLPTIILMGVILLVFSRSMSSIQGLGGGNNIMKMRQAFPAGTKDLKSKVKFTDVAGLTEAKAEVMEFVDFLKDPQKYENLGAKCPKGALLVGPPGTGKTLLAKAVAGEASVPFYSMSGSDFVEVFVGVGPSRVRDLFQQARKHAPSIIFIDEIDAVGRKRNRGGFAGGNDERENTLNQMLVEMDGFKSSTGVVVLAGTNRADILDNALTRPGRFDRSITIDKPDLEGREEIFGVHLRPLKLASELTSEEVAKRMSSLTPGMSGADIANICNEAAIFAARRKSESVAIVDFERAVERVIGGLPKSKSLMSQEEKNVVSYHEAGHALVGWFLEHADPLLKVSIVPRTSGALGFAQYLPDEIALHSKEAVLDKIAVTLGGRASEELFIKRISTGASDDLDKVTRMANALVTVYGMDDTVGLVSYQNRGDDEGRFYKPYSEAQAQQIDKRVKEIIDSQYARVKNLLTEKTEDLHRLAKLLFEKETIGYHDMVSCVGERPFAVKKNISDFVLASGRGDRGAADISGKEEAKEEEEAEGGEGESGGGMTPGVATS</sequence>
<dbReference type="GO" id="GO:0016887">
    <property type="term" value="F:ATP hydrolysis activity"/>
    <property type="evidence" value="ECO:0007669"/>
    <property type="project" value="InterPro"/>
</dbReference>
<keyword evidence="7" id="KW-0479">Metal-binding</keyword>
<dbReference type="SMART" id="SM00382">
    <property type="entry name" value="AAA"/>
    <property type="match status" value="1"/>
</dbReference>
<proteinExistence type="inferred from homology"/>
<dbReference type="SUPFAM" id="SSF140990">
    <property type="entry name" value="FtsH protease domain-like"/>
    <property type="match status" value="1"/>
</dbReference>
<accession>A0A0G4GVI2</accession>
<feature type="region of interest" description="Disordered" evidence="16">
    <location>
        <begin position="715"/>
        <end position="753"/>
    </location>
</feature>
<dbReference type="InterPro" id="IPR027417">
    <property type="entry name" value="P-loop_NTPase"/>
</dbReference>
<evidence type="ECO:0000256" key="5">
    <source>
        <dbReference type="ARBA" id="ARBA00022670"/>
    </source>
</evidence>
<dbReference type="GO" id="GO:0005524">
    <property type="term" value="F:ATP binding"/>
    <property type="evidence" value="ECO:0007669"/>
    <property type="project" value="UniProtKB-KW"/>
</dbReference>
<evidence type="ECO:0000256" key="12">
    <source>
        <dbReference type="ARBA" id="ARBA00022989"/>
    </source>
</evidence>
<keyword evidence="8" id="KW-0547">Nucleotide-binding</keyword>
<dbReference type="InterPro" id="IPR050928">
    <property type="entry name" value="ATP-dep_Zn_Metalloprotease"/>
</dbReference>
<dbReference type="NCBIfam" id="TIGR01241">
    <property type="entry name" value="FtsH_fam"/>
    <property type="match status" value="1"/>
</dbReference>
<evidence type="ECO:0000256" key="10">
    <source>
        <dbReference type="ARBA" id="ARBA00022833"/>
    </source>
</evidence>
<dbReference type="SUPFAM" id="SSF52540">
    <property type="entry name" value="P-loop containing nucleoside triphosphate hydrolases"/>
    <property type="match status" value="1"/>
</dbReference>
<dbReference type="Gene3D" id="3.40.1690.20">
    <property type="match status" value="1"/>
</dbReference>
<dbReference type="FunFam" id="3.40.50.300:FF:000001">
    <property type="entry name" value="ATP-dependent zinc metalloprotease FtsH"/>
    <property type="match status" value="1"/>
</dbReference>
<keyword evidence="12" id="KW-1133">Transmembrane helix</keyword>
<reference evidence="18" key="1">
    <citation type="submission" date="2014-11" db="EMBL/GenBank/DDBJ databases">
        <authorList>
            <person name="Otto D Thomas"/>
            <person name="Naeem Raeece"/>
        </authorList>
    </citation>
    <scope>NUCLEOTIDE SEQUENCE</scope>
</reference>
<dbReference type="AlphaFoldDB" id="A0A0G4GVI2"/>
<evidence type="ECO:0000256" key="16">
    <source>
        <dbReference type="SAM" id="MobiDB-lite"/>
    </source>
</evidence>
<evidence type="ECO:0000256" key="7">
    <source>
        <dbReference type="ARBA" id="ARBA00022723"/>
    </source>
</evidence>
<keyword evidence="13" id="KW-0482">Metalloprotease</keyword>
<evidence type="ECO:0000256" key="9">
    <source>
        <dbReference type="ARBA" id="ARBA00022801"/>
    </source>
</evidence>
<evidence type="ECO:0000256" key="15">
    <source>
        <dbReference type="ARBA" id="ARBA00023136"/>
    </source>
</evidence>
<comment type="cofactor">
    <cofactor evidence="1">
        <name>Zn(2+)</name>
        <dbReference type="ChEBI" id="CHEBI:29105"/>
    </cofactor>
</comment>
<feature type="compositionally biased region" description="Acidic residues" evidence="16">
    <location>
        <begin position="730"/>
        <end position="739"/>
    </location>
</feature>
<gene>
    <name evidence="18" type="ORF">Cvel_23545</name>
</gene>
<evidence type="ECO:0000256" key="2">
    <source>
        <dbReference type="ARBA" id="ARBA00004225"/>
    </source>
</evidence>
<dbReference type="PROSITE" id="PS00674">
    <property type="entry name" value="AAA"/>
    <property type="match status" value="1"/>
</dbReference>
<comment type="subcellular location">
    <subcellularLocation>
        <location evidence="2">Mitochondrion membrane</location>
        <topology evidence="2">Multi-pass membrane protein</topology>
    </subcellularLocation>
</comment>
<dbReference type="InterPro" id="IPR005936">
    <property type="entry name" value="FtsH"/>
</dbReference>
<dbReference type="FunFam" id="1.20.58.760:FF:000003">
    <property type="entry name" value="AFG3-like AAA ATPase 2"/>
    <property type="match status" value="1"/>
</dbReference>
<organism evidence="18">
    <name type="scientific">Chromera velia CCMP2878</name>
    <dbReference type="NCBI Taxonomy" id="1169474"/>
    <lineage>
        <taxon>Eukaryota</taxon>
        <taxon>Sar</taxon>
        <taxon>Alveolata</taxon>
        <taxon>Colpodellida</taxon>
        <taxon>Chromeraceae</taxon>
        <taxon>Chromera</taxon>
    </lineage>
</organism>
<keyword evidence="10" id="KW-0862">Zinc</keyword>
<dbReference type="InterPro" id="IPR000642">
    <property type="entry name" value="Peptidase_M41"/>
</dbReference>
<dbReference type="Gene3D" id="1.10.8.60">
    <property type="match status" value="1"/>
</dbReference>
<keyword evidence="6" id="KW-0812">Transmembrane</keyword>
<evidence type="ECO:0000256" key="4">
    <source>
        <dbReference type="ARBA" id="ARBA00010550"/>
    </source>
</evidence>
<dbReference type="Gene3D" id="1.20.58.760">
    <property type="entry name" value="Peptidase M41"/>
    <property type="match status" value="1"/>
</dbReference>
<keyword evidence="5" id="KW-0645">Protease</keyword>
<keyword evidence="14" id="KW-0496">Mitochondrion</keyword>
<evidence type="ECO:0000256" key="14">
    <source>
        <dbReference type="ARBA" id="ARBA00023128"/>
    </source>
</evidence>
<dbReference type="InterPro" id="IPR003959">
    <property type="entry name" value="ATPase_AAA_core"/>
</dbReference>
<dbReference type="GO" id="GO:0008270">
    <property type="term" value="F:zinc ion binding"/>
    <property type="evidence" value="ECO:0007669"/>
    <property type="project" value="InterPro"/>
</dbReference>
<dbReference type="GO" id="GO:0004222">
    <property type="term" value="F:metalloendopeptidase activity"/>
    <property type="evidence" value="ECO:0007669"/>
    <property type="project" value="InterPro"/>
</dbReference>
<evidence type="ECO:0000256" key="8">
    <source>
        <dbReference type="ARBA" id="ARBA00022741"/>
    </source>
</evidence>
<keyword evidence="15" id="KW-0472">Membrane</keyword>
<dbReference type="EMBL" id="CDMZ01001589">
    <property type="protein sequence ID" value="CEM34822.1"/>
    <property type="molecule type" value="Genomic_DNA"/>
</dbReference>
<protein>
    <recommendedName>
        <fullName evidence="17">AAA+ ATPase domain-containing protein</fullName>
    </recommendedName>
</protein>